<accession>A0A4Q7P4Q3</accession>
<keyword evidence="4" id="KW-1185">Reference proteome</keyword>
<feature type="transmembrane region" description="Helical" evidence="1">
    <location>
        <begin position="231"/>
        <end position="252"/>
    </location>
</feature>
<dbReference type="AlphaFoldDB" id="A0A4Q7P4Q3"/>
<feature type="transmembrane region" description="Helical" evidence="1">
    <location>
        <begin position="206"/>
        <end position="225"/>
    </location>
</feature>
<dbReference type="RefSeq" id="WP_130274138.1">
    <property type="nucleotide sequence ID" value="NZ_SGXG01000001.1"/>
</dbReference>
<dbReference type="GO" id="GO:0004175">
    <property type="term" value="F:endopeptidase activity"/>
    <property type="evidence" value="ECO:0007669"/>
    <property type="project" value="UniProtKB-ARBA"/>
</dbReference>
<evidence type="ECO:0000313" key="3">
    <source>
        <dbReference type="EMBL" id="RZS94966.1"/>
    </source>
</evidence>
<comment type="caution">
    <text evidence="3">The sequence shown here is derived from an EMBL/GenBank/DDBJ whole genome shotgun (WGS) entry which is preliminary data.</text>
</comment>
<evidence type="ECO:0000259" key="2">
    <source>
        <dbReference type="Pfam" id="PF02517"/>
    </source>
</evidence>
<dbReference type="PANTHER" id="PTHR43592">
    <property type="entry name" value="CAAX AMINO TERMINAL PROTEASE"/>
    <property type="match status" value="1"/>
</dbReference>
<feature type="transmembrane region" description="Helical" evidence="1">
    <location>
        <begin position="68"/>
        <end position="89"/>
    </location>
</feature>
<dbReference type="PANTHER" id="PTHR43592:SF15">
    <property type="entry name" value="CAAX AMINO TERMINAL PROTEASE FAMILY PROTEIN"/>
    <property type="match status" value="1"/>
</dbReference>
<proteinExistence type="predicted"/>
<keyword evidence="1" id="KW-0812">Transmembrane</keyword>
<dbReference type="OrthoDB" id="1523022at2"/>
<sequence>MQIYKTQAPIASKRSWFLSLLMMLLVTVGVMIVLQSIALILIPPLFQIPLDEIVEIFTGDSNHPLAKYALYFVQAISAGLAFLVSAILIAKFIEKADVGWKQQKSRFKFMGFIILLFIMFGSMLFNSVIIDWNANISLPENWSALERMMKDAEENRMALTKFLTDFQSPLEFIIGILVIGILAGVAEEVFFRGVLQPKMYIYTHNIHLAVWISAFIFSAIHFQFYGLFPRMVLGAIFGYLYFYSGSLVYPIIAHILNNSFTVTLVYLGNLGIIDFDIEKTDQVGWPLAMVGLAGLLIGLKAFKENHRNFKLDDGLAENL</sequence>
<dbReference type="InterPro" id="IPR003675">
    <property type="entry name" value="Rce1/LyrA-like_dom"/>
</dbReference>
<name>A0A4Q7P4Q3_9BACT</name>
<feature type="transmembrane region" description="Helical" evidence="1">
    <location>
        <begin position="283"/>
        <end position="302"/>
    </location>
</feature>
<dbReference type="Pfam" id="PF02517">
    <property type="entry name" value="Rce1-like"/>
    <property type="match status" value="1"/>
</dbReference>
<dbReference type="Proteomes" id="UP000292209">
    <property type="component" value="Unassembled WGS sequence"/>
</dbReference>
<keyword evidence="1" id="KW-1133">Transmembrane helix</keyword>
<keyword evidence="1" id="KW-0472">Membrane</keyword>
<feature type="transmembrane region" description="Helical" evidence="1">
    <location>
        <begin position="259"/>
        <end position="277"/>
    </location>
</feature>
<feature type="transmembrane region" description="Helical" evidence="1">
    <location>
        <begin position="172"/>
        <end position="194"/>
    </location>
</feature>
<gene>
    <name evidence="3" type="ORF">BC751_0478</name>
</gene>
<evidence type="ECO:0000256" key="1">
    <source>
        <dbReference type="SAM" id="Phobius"/>
    </source>
</evidence>
<dbReference type="GO" id="GO:0080120">
    <property type="term" value="P:CAAX-box protein maturation"/>
    <property type="evidence" value="ECO:0007669"/>
    <property type="project" value="UniProtKB-ARBA"/>
</dbReference>
<feature type="domain" description="CAAX prenyl protease 2/Lysostaphin resistance protein A-like" evidence="2">
    <location>
        <begin position="171"/>
        <end position="259"/>
    </location>
</feature>
<dbReference type="EMBL" id="SGXG01000001">
    <property type="protein sequence ID" value="RZS94966.1"/>
    <property type="molecule type" value="Genomic_DNA"/>
</dbReference>
<feature type="transmembrane region" description="Helical" evidence="1">
    <location>
        <begin position="109"/>
        <end position="130"/>
    </location>
</feature>
<protein>
    <recommendedName>
        <fullName evidence="2">CAAX prenyl protease 2/Lysostaphin resistance protein A-like domain-containing protein</fullName>
    </recommendedName>
</protein>
<organism evidence="3 4">
    <name type="scientific">Cecembia calidifontis</name>
    <dbReference type="NCBI Taxonomy" id="1187080"/>
    <lineage>
        <taxon>Bacteria</taxon>
        <taxon>Pseudomonadati</taxon>
        <taxon>Bacteroidota</taxon>
        <taxon>Cytophagia</taxon>
        <taxon>Cytophagales</taxon>
        <taxon>Cyclobacteriaceae</taxon>
        <taxon>Cecembia</taxon>
    </lineage>
</organism>
<evidence type="ECO:0000313" key="4">
    <source>
        <dbReference type="Proteomes" id="UP000292209"/>
    </source>
</evidence>
<feature type="transmembrane region" description="Helical" evidence="1">
    <location>
        <begin position="20"/>
        <end position="42"/>
    </location>
</feature>
<reference evidence="3 4" key="1">
    <citation type="submission" date="2019-02" db="EMBL/GenBank/DDBJ databases">
        <title>Genomic Encyclopedia of Archaeal and Bacterial Type Strains, Phase II (KMG-II): from individual species to whole genera.</title>
        <authorList>
            <person name="Goeker M."/>
        </authorList>
    </citation>
    <scope>NUCLEOTIDE SEQUENCE [LARGE SCALE GENOMIC DNA]</scope>
    <source>
        <strain evidence="3 4">DSM 21411</strain>
    </source>
</reference>